<dbReference type="EMBL" id="LT629750">
    <property type="protein sequence ID" value="SDS41068.1"/>
    <property type="molecule type" value="Genomic_DNA"/>
</dbReference>
<evidence type="ECO:0000313" key="3">
    <source>
        <dbReference type="Proteomes" id="UP000243904"/>
    </source>
</evidence>
<keyword evidence="1 2" id="KW-0808">Transferase</keyword>
<dbReference type="PANTHER" id="PTHR48207:SF4">
    <property type="entry name" value="BLL6097 PROTEIN"/>
    <property type="match status" value="1"/>
</dbReference>
<evidence type="ECO:0000313" key="2">
    <source>
        <dbReference type="EMBL" id="SDS41068.1"/>
    </source>
</evidence>
<dbReference type="Proteomes" id="UP000243904">
    <property type="component" value="Chromosome I"/>
</dbReference>
<dbReference type="Gene3D" id="3.40.50.10540">
    <property type="entry name" value="Crotonobetainyl-coa:carnitine coa-transferase, domain 1"/>
    <property type="match status" value="1"/>
</dbReference>
<dbReference type="AlphaFoldDB" id="A0A1H1RZS7"/>
<accession>A0A1H1RZS7</accession>
<reference evidence="3" key="1">
    <citation type="submission" date="2016-10" db="EMBL/GenBank/DDBJ databases">
        <authorList>
            <person name="Varghese N."/>
            <person name="Submissions S."/>
        </authorList>
    </citation>
    <scope>NUCLEOTIDE SEQUENCE [LARGE SCALE GENOMIC DNA]</scope>
    <source>
        <strain evidence="3">GAS369</strain>
    </source>
</reference>
<gene>
    <name evidence="2" type="ORF">SAMN05444158_1978</name>
</gene>
<organism evidence="2 3">
    <name type="scientific">Bradyrhizobium canariense</name>
    <dbReference type="NCBI Taxonomy" id="255045"/>
    <lineage>
        <taxon>Bacteria</taxon>
        <taxon>Pseudomonadati</taxon>
        <taxon>Pseudomonadota</taxon>
        <taxon>Alphaproteobacteria</taxon>
        <taxon>Hyphomicrobiales</taxon>
        <taxon>Nitrobacteraceae</taxon>
        <taxon>Bradyrhizobium</taxon>
    </lineage>
</organism>
<dbReference type="Gene3D" id="3.30.1540.10">
    <property type="entry name" value="formyl-coa transferase, domain 3"/>
    <property type="match status" value="1"/>
</dbReference>
<keyword evidence="3" id="KW-1185">Reference proteome</keyword>
<dbReference type="InterPro" id="IPR050483">
    <property type="entry name" value="CoA-transferase_III_domain"/>
</dbReference>
<dbReference type="InterPro" id="IPR023606">
    <property type="entry name" value="CoA-Trfase_III_dom_1_sf"/>
</dbReference>
<dbReference type="RefSeq" id="WP_167558669.1">
    <property type="nucleotide sequence ID" value="NZ_LT629750.1"/>
</dbReference>
<dbReference type="InterPro" id="IPR003673">
    <property type="entry name" value="CoA-Trfase_fam_III"/>
</dbReference>
<proteinExistence type="predicted"/>
<dbReference type="Pfam" id="PF02515">
    <property type="entry name" value="CoA_transf_3"/>
    <property type="match status" value="1"/>
</dbReference>
<dbReference type="InterPro" id="IPR044855">
    <property type="entry name" value="CoA-Trfase_III_dom3_sf"/>
</dbReference>
<dbReference type="SUPFAM" id="SSF89796">
    <property type="entry name" value="CoA-transferase family III (CaiB/BaiF)"/>
    <property type="match status" value="1"/>
</dbReference>
<name>A0A1H1RZS7_9BRAD</name>
<protein>
    <submittedName>
        <fullName evidence="2">Crotonobetainyl-CoA:carnitine CoA-transferase CaiB</fullName>
    </submittedName>
</protein>
<dbReference type="PANTHER" id="PTHR48207">
    <property type="entry name" value="SUCCINATE--HYDROXYMETHYLGLUTARATE COA-TRANSFERASE"/>
    <property type="match status" value="1"/>
</dbReference>
<sequence length="397" mass="41797">MTTADYAGLRVLDVSQGFAGPYCGAILARGGATVIKVEPPAGDWARTIGGAIDGHTAFSLVPNIGKRAICIDGTKPDGRAVLLRLAQQVDVVIQNFRPGAVERLGIGDAQLRLDKPDLIYLSILGFGPGPYAKRPATDTVIQGFTGMMVMNRDARGTPRRIGMLAVDTAAGVYAAQQVGAALYSRLAGRGGRHIRISLVEVAAAFQSMPIIDHAMHRGQPGPPLSVPIGTFATSDGHINLSCVSTAMFHGLCRAIGRTDWIDDPRFASESSRLAHASEITSAVTAILATQPGQHWIDAFEAHDVLCGPVQDYDAFLDDVHTRQSAHVATLTGGGFEGMPLMLLPGTGEAGTKLPQAPALGAHTREILSEYGYGASEIESLVGSRAVINVTKEEKGKS</sequence>
<evidence type="ECO:0000256" key="1">
    <source>
        <dbReference type="ARBA" id="ARBA00022679"/>
    </source>
</evidence>
<dbReference type="GO" id="GO:0008410">
    <property type="term" value="F:CoA-transferase activity"/>
    <property type="evidence" value="ECO:0007669"/>
    <property type="project" value="TreeGrafter"/>
</dbReference>